<accession>A0A3P7LU30</accession>
<reference evidence="1 2" key="1">
    <citation type="submission" date="2018-11" db="EMBL/GenBank/DDBJ databases">
        <authorList>
            <consortium name="Pathogen Informatics"/>
        </authorList>
    </citation>
    <scope>NUCLEOTIDE SEQUENCE [LARGE SCALE GENOMIC DNA]</scope>
</reference>
<name>A0A3P7LU30_9BILA</name>
<keyword evidence="2" id="KW-1185">Reference proteome</keyword>
<dbReference type="Proteomes" id="UP000271098">
    <property type="component" value="Unassembled WGS sequence"/>
</dbReference>
<proteinExistence type="predicted"/>
<dbReference type="EMBL" id="UYRT01079306">
    <property type="protein sequence ID" value="VDN20434.1"/>
    <property type="molecule type" value="Genomic_DNA"/>
</dbReference>
<evidence type="ECO:0000313" key="2">
    <source>
        <dbReference type="Proteomes" id="UP000271098"/>
    </source>
</evidence>
<sequence>MEDKVEWTGYISAALSAVIEVIDMLREHCILEIGDDLRWTQEGRVLVPFIQHLDILFGCIESVGKNSAKYLTLLKQAIVFSAFILNEQTSSARQNSPIITKFLEIDQRSVAVDLSQRFQVFFFIFLLYVVF</sequence>
<dbReference type="OrthoDB" id="103454at2759"/>
<organism evidence="1 2">
    <name type="scientific">Gongylonema pulchrum</name>
    <dbReference type="NCBI Taxonomy" id="637853"/>
    <lineage>
        <taxon>Eukaryota</taxon>
        <taxon>Metazoa</taxon>
        <taxon>Ecdysozoa</taxon>
        <taxon>Nematoda</taxon>
        <taxon>Chromadorea</taxon>
        <taxon>Rhabditida</taxon>
        <taxon>Spirurina</taxon>
        <taxon>Spiruromorpha</taxon>
        <taxon>Spiruroidea</taxon>
        <taxon>Gongylonematidae</taxon>
        <taxon>Gongylonema</taxon>
    </lineage>
</organism>
<protein>
    <submittedName>
        <fullName evidence="1">Uncharacterized protein</fullName>
    </submittedName>
</protein>
<evidence type="ECO:0000313" key="1">
    <source>
        <dbReference type="EMBL" id="VDN20434.1"/>
    </source>
</evidence>
<gene>
    <name evidence="1" type="ORF">GPUH_LOCUS12429</name>
</gene>
<dbReference type="AlphaFoldDB" id="A0A3P7LU30"/>